<evidence type="ECO:0000256" key="4">
    <source>
        <dbReference type="ARBA" id="ARBA00023143"/>
    </source>
</evidence>
<dbReference type="AlphaFoldDB" id="A0A9C7QKA7"/>
<evidence type="ECO:0000313" key="7">
    <source>
        <dbReference type="Proteomes" id="UP000862426"/>
    </source>
</evidence>
<gene>
    <name evidence="5" type="primary">fliE</name>
    <name evidence="6" type="ORF">JD854_RS12915</name>
</gene>
<dbReference type="PRINTS" id="PR01006">
    <property type="entry name" value="FLGHOOKFLIE"/>
</dbReference>
<dbReference type="GO" id="GO:0005198">
    <property type="term" value="F:structural molecule activity"/>
    <property type="evidence" value="ECO:0007669"/>
    <property type="project" value="InterPro"/>
</dbReference>
<evidence type="ECO:0000313" key="6">
    <source>
        <dbReference type="EMBL" id="HCD1255946.1"/>
    </source>
</evidence>
<keyword evidence="6" id="KW-0969">Cilium</keyword>
<dbReference type="GO" id="GO:0071973">
    <property type="term" value="P:bacterial-type flagellum-dependent cell motility"/>
    <property type="evidence" value="ECO:0007669"/>
    <property type="project" value="InterPro"/>
</dbReference>
<dbReference type="EMBL" id="DACYAJ020000014">
    <property type="protein sequence ID" value="HCD1255946.1"/>
    <property type="molecule type" value="Genomic_DNA"/>
</dbReference>
<keyword evidence="6" id="KW-0282">Flagellum</keyword>
<reference evidence="6" key="1">
    <citation type="journal article" date="2018" name="Genome Biol.">
        <title>SKESA: strategic k-mer extension for scrupulous assemblies.</title>
        <authorList>
            <person name="Souvorov A."/>
            <person name="Agarwala R."/>
            <person name="Lipman D.J."/>
        </authorList>
    </citation>
    <scope>NUCLEOTIDE SEQUENCE</scope>
    <source>
        <strain evidence="6">CAV1698</strain>
    </source>
</reference>
<accession>A0A9C7QKA7</accession>
<dbReference type="Proteomes" id="UP000862426">
    <property type="component" value="Unassembled WGS sequence"/>
</dbReference>
<evidence type="ECO:0000256" key="1">
    <source>
        <dbReference type="ARBA" id="ARBA00004117"/>
    </source>
</evidence>
<name>A0A9C7QKA7_CITAM</name>
<dbReference type="InterPro" id="IPR001624">
    <property type="entry name" value="FliE"/>
</dbReference>
<keyword evidence="6" id="KW-0966">Cell projection</keyword>
<dbReference type="PANTHER" id="PTHR34653:SF1">
    <property type="entry name" value="FLAGELLAR HOOK-BASAL BODY COMPLEX PROTEIN FLIE"/>
    <property type="match status" value="1"/>
</dbReference>
<sequence length="120" mass="12811">MSITNIPSARTMQAQLMQEMQQMKASAQVPVLSPMQIDAGETPTSTSAVSFNQVMQGALSHVDQFQQIAEQKQTAIDMGTSDDLAGTMIAGQQASLSFSALVQVRNKIASGFNDLMSISI</sequence>
<organism evidence="6 7">
    <name type="scientific">Citrobacter amalonaticus</name>
    <dbReference type="NCBI Taxonomy" id="35703"/>
    <lineage>
        <taxon>Bacteria</taxon>
        <taxon>Pseudomonadati</taxon>
        <taxon>Pseudomonadota</taxon>
        <taxon>Gammaproteobacteria</taxon>
        <taxon>Enterobacterales</taxon>
        <taxon>Enterobacteriaceae</taxon>
        <taxon>Citrobacter</taxon>
    </lineage>
</organism>
<reference evidence="6" key="2">
    <citation type="submission" date="2022-05" db="EMBL/GenBank/DDBJ databases">
        <authorList>
            <consortium name="NCBI Pathogen Detection Project"/>
        </authorList>
    </citation>
    <scope>NUCLEOTIDE SEQUENCE</scope>
    <source>
        <strain evidence="6">CAV1698</strain>
    </source>
</reference>
<evidence type="ECO:0000256" key="2">
    <source>
        <dbReference type="ARBA" id="ARBA00009272"/>
    </source>
</evidence>
<dbReference type="GO" id="GO:0009425">
    <property type="term" value="C:bacterial-type flagellum basal body"/>
    <property type="evidence" value="ECO:0007669"/>
    <property type="project" value="UniProtKB-SubCell"/>
</dbReference>
<evidence type="ECO:0000256" key="5">
    <source>
        <dbReference type="HAMAP-Rule" id="MF_00724"/>
    </source>
</evidence>
<evidence type="ECO:0000256" key="3">
    <source>
        <dbReference type="ARBA" id="ARBA00018024"/>
    </source>
</evidence>
<comment type="subcellular location">
    <subcellularLocation>
        <location evidence="1 5">Bacterial flagellum basal body</location>
    </subcellularLocation>
</comment>
<comment type="caution">
    <text evidence="6">The sequence shown here is derived from an EMBL/GenBank/DDBJ whole genome shotgun (WGS) entry which is preliminary data.</text>
</comment>
<dbReference type="GO" id="GO:0003774">
    <property type="term" value="F:cytoskeletal motor activity"/>
    <property type="evidence" value="ECO:0007669"/>
    <property type="project" value="InterPro"/>
</dbReference>
<proteinExistence type="inferred from homology"/>
<protein>
    <recommendedName>
        <fullName evidence="3 5">Flagellar hook-basal body complex protein FliE</fullName>
    </recommendedName>
</protein>
<dbReference type="HAMAP" id="MF_00724">
    <property type="entry name" value="FliE"/>
    <property type="match status" value="1"/>
</dbReference>
<keyword evidence="4 5" id="KW-0975">Bacterial flagellum</keyword>
<comment type="similarity">
    <text evidence="2 5">Belongs to the FliE family.</text>
</comment>
<dbReference type="PANTHER" id="PTHR34653">
    <property type="match status" value="1"/>
</dbReference>
<dbReference type="Pfam" id="PF02049">
    <property type="entry name" value="FliE"/>
    <property type="match status" value="1"/>
</dbReference>